<dbReference type="STRING" id="616991.GCA_000733925_00156"/>
<dbReference type="EMBL" id="CP022515">
    <property type="protein sequence ID" value="ASO05410.1"/>
    <property type="molecule type" value="Genomic_DNA"/>
</dbReference>
<evidence type="ECO:0000313" key="2">
    <source>
        <dbReference type="Proteomes" id="UP000204551"/>
    </source>
</evidence>
<dbReference type="AlphaFoldDB" id="A0A221UVZ1"/>
<name>A0A221UVZ1_9FLAO</name>
<protein>
    <submittedName>
        <fullName evidence="1">Mobilization protein</fullName>
    </submittedName>
</protein>
<organism evidence="1 2">
    <name type="scientific">Arenibacter algicola</name>
    <dbReference type="NCBI Taxonomy" id="616991"/>
    <lineage>
        <taxon>Bacteria</taxon>
        <taxon>Pseudomonadati</taxon>
        <taxon>Bacteroidota</taxon>
        <taxon>Flavobacteriia</taxon>
        <taxon>Flavobacteriales</taxon>
        <taxon>Flavobacteriaceae</taxon>
        <taxon>Arenibacter</taxon>
    </lineage>
</organism>
<dbReference type="NCBIfam" id="NF041418">
    <property type="entry name" value="MbpA"/>
    <property type="match status" value="1"/>
</dbReference>
<reference evidence="1 2" key="1">
    <citation type="submission" date="2017-07" db="EMBL/GenBank/DDBJ databases">
        <title>Genome Sequence of Arenibacter algicola Strain SMS7 Isolated from a culture of the Diatom Skeletonema marinoi.</title>
        <authorList>
            <person name="Topel M."/>
            <person name="Pinder M.I.M."/>
            <person name="Johansson O.N."/>
            <person name="Kourtchenko O."/>
            <person name="Godhe A."/>
            <person name="Clarke A.K."/>
        </authorList>
    </citation>
    <scope>NUCLEOTIDE SEQUENCE [LARGE SCALE GENOMIC DNA]</scope>
    <source>
        <strain evidence="1 2">SMS7</strain>
    </source>
</reference>
<evidence type="ECO:0000313" key="1">
    <source>
        <dbReference type="EMBL" id="ASO05410.1"/>
    </source>
</evidence>
<dbReference type="Proteomes" id="UP000204551">
    <property type="component" value="Chromosome"/>
</dbReference>
<sequence>MCLCCHKDDLALLPEVAKKQKMKRTYIKFRCSLFEKKLLRIKAKKSGLSLSEYCRRAALGDKIIERLTEEQIDIYKMLIQYATNFKLIGNMFRKRNPKLAEEVTKLAEEIRDHLKNFKK</sequence>
<gene>
    <name evidence="1" type="ORF">AREALGSMS7_01948</name>
</gene>
<dbReference type="Pfam" id="PF21983">
    <property type="entry name" value="NikA-like"/>
    <property type="match status" value="1"/>
</dbReference>
<dbReference type="KEGG" id="aalg:AREALGSMS7_01948"/>
<accession>A0A221UVZ1</accession>
<proteinExistence type="predicted"/>
<dbReference type="InterPro" id="IPR049793">
    <property type="entry name" value="MbpA-like"/>
</dbReference>
<dbReference type="eggNOG" id="ENOG5032U8R">
    <property type="taxonomic scope" value="Bacteria"/>
</dbReference>
<dbReference type="InterPro" id="IPR053842">
    <property type="entry name" value="NikA-like"/>
</dbReference>